<evidence type="ECO:0000256" key="8">
    <source>
        <dbReference type="HAMAP-Rule" id="MF_00208"/>
    </source>
</evidence>
<evidence type="ECO:0000259" key="10">
    <source>
        <dbReference type="Pfam" id="PF01225"/>
    </source>
</evidence>
<feature type="domain" description="Mur ligase C-terminal" evidence="11">
    <location>
        <begin position="334"/>
        <end position="458"/>
    </location>
</feature>
<comment type="similarity">
    <text evidence="2 8">Belongs to the MurCDEF family. MurE subfamily.</text>
</comment>
<evidence type="ECO:0000259" key="11">
    <source>
        <dbReference type="Pfam" id="PF02875"/>
    </source>
</evidence>
<feature type="binding site" evidence="8">
    <location>
        <position position="187"/>
    </location>
    <ligand>
        <name>UDP-N-acetyl-alpha-D-muramoyl-L-alanyl-D-glutamate</name>
        <dbReference type="ChEBI" id="CHEBI:83900"/>
    </ligand>
</feature>
<evidence type="ECO:0000256" key="6">
    <source>
        <dbReference type="ARBA" id="ARBA00023306"/>
    </source>
</evidence>
<dbReference type="PANTHER" id="PTHR23135:SF4">
    <property type="entry name" value="UDP-N-ACETYLMURAMOYL-L-ALANYL-D-GLUTAMATE--2,6-DIAMINOPIMELATE LIGASE MURE HOMOLOG, CHLOROPLASTIC"/>
    <property type="match status" value="1"/>
</dbReference>
<dbReference type="GO" id="GO:0005524">
    <property type="term" value="F:ATP binding"/>
    <property type="evidence" value="ECO:0007669"/>
    <property type="project" value="UniProtKB-UniRule"/>
</dbReference>
<comment type="PTM">
    <text evidence="8">Carboxylation is probably crucial for Mg(2+) binding and, consequently, for the gamma-phosphate positioning of ATP.</text>
</comment>
<dbReference type="RefSeq" id="WP_123807230.1">
    <property type="nucleotide sequence ID" value="NZ_RKRK01000002.1"/>
</dbReference>
<feature type="binding site" evidence="8">
    <location>
        <begin position="110"/>
        <end position="116"/>
    </location>
    <ligand>
        <name>ATP</name>
        <dbReference type="ChEBI" id="CHEBI:30616"/>
    </ligand>
</feature>
<dbReference type="InterPro" id="IPR000713">
    <property type="entry name" value="Mur_ligase_N"/>
</dbReference>
<comment type="cofactor">
    <cofactor evidence="8">
        <name>Mg(2+)</name>
        <dbReference type="ChEBI" id="CHEBI:18420"/>
    </cofactor>
</comment>
<feature type="domain" description="Mur ligase central" evidence="12">
    <location>
        <begin position="108"/>
        <end position="311"/>
    </location>
</feature>
<keyword evidence="8 13" id="KW-0436">Ligase</keyword>
<dbReference type="AlphaFoldDB" id="A0A3N5CEU4"/>
<dbReference type="InterPro" id="IPR036615">
    <property type="entry name" value="Mur_ligase_C_dom_sf"/>
</dbReference>
<dbReference type="SUPFAM" id="SSF53623">
    <property type="entry name" value="MurD-like peptide ligases, catalytic domain"/>
    <property type="match status" value="1"/>
</dbReference>
<dbReference type="GO" id="GO:0051301">
    <property type="term" value="P:cell division"/>
    <property type="evidence" value="ECO:0007669"/>
    <property type="project" value="UniProtKB-KW"/>
</dbReference>
<keyword evidence="8" id="KW-0547">Nucleotide-binding</keyword>
<dbReference type="UniPathway" id="UPA00219"/>
<keyword evidence="4 8" id="KW-0133">Cell shape</keyword>
<dbReference type="SUPFAM" id="SSF63418">
    <property type="entry name" value="MurE/MurF N-terminal domain"/>
    <property type="match status" value="1"/>
</dbReference>
<keyword evidence="14" id="KW-1185">Reference proteome</keyword>
<dbReference type="PANTHER" id="PTHR23135">
    <property type="entry name" value="MUR LIGASE FAMILY MEMBER"/>
    <property type="match status" value="1"/>
</dbReference>
<dbReference type="SUPFAM" id="SSF53244">
    <property type="entry name" value="MurD-like peptide ligases, peptide-binding domain"/>
    <property type="match status" value="1"/>
</dbReference>
<keyword evidence="5 8" id="KW-0573">Peptidoglycan synthesis</keyword>
<keyword evidence="8" id="KW-0460">Magnesium</keyword>
<dbReference type="EC" id="6.3.2.-" evidence="8"/>
<dbReference type="InterPro" id="IPR005761">
    <property type="entry name" value="UDP-N-AcMur-Glu-dNH2Pim_ligase"/>
</dbReference>
<evidence type="ECO:0000256" key="4">
    <source>
        <dbReference type="ARBA" id="ARBA00022960"/>
    </source>
</evidence>
<dbReference type="GO" id="GO:0005737">
    <property type="term" value="C:cytoplasm"/>
    <property type="evidence" value="ECO:0007669"/>
    <property type="project" value="UniProtKB-SubCell"/>
</dbReference>
<evidence type="ECO:0000256" key="1">
    <source>
        <dbReference type="ARBA" id="ARBA00004752"/>
    </source>
</evidence>
<feature type="binding site" evidence="8">
    <location>
        <position position="179"/>
    </location>
    <ligand>
        <name>UDP-N-acetyl-alpha-D-muramoyl-L-alanyl-D-glutamate</name>
        <dbReference type="ChEBI" id="CHEBI:83900"/>
    </ligand>
</feature>
<dbReference type="Gene3D" id="3.90.190.20">
    <property type="entry name" value="Mur ligase, C-terminal domain"/>
    <property type="match status" value="1"/>
</dbReference>
<evidence type="ECO:0000256" key="7">
    <source>
        <dbReference type="ARBA" id="ARBA00023316"/>
    </source>
</evidence>
<dbReference type="NCBIfam" id="TIGR01085">
    <property type="entry name" value="murE"/>
    <property type="match status" value="1"/>
</dbReference>
<keyword evidence="7 8" id="KW-0961">Cell wall biogenesis/degradation</keyword>
<organism evidence="13 14">
    <name type="scientific">Abyssicoccus albus</name>
    <dbReference type="NCBI Taxonomy" id="1817405"/>
    <lineage>
        <taxon>Bacteria</taxon>
        <taxon>Bacillati</taxon>
        <taxon>Bacillota</taxon>
        <taxon>Bacilli</taxon>
        <taxon>Bacillales</taxon>
        <taxon>Abyssicoccaceae</taxon>
    </lineage>
</organism>
<dbReference type="OrthoDB" id="9800958at2"/>
<proteinExistence type="inferred from homology"/>
<keyword evidence="8" id="KW-0067">ATP-binding</keyword>
<evidence type="ECO:0000256" key="5">
    <source>
        <dbReference type="ARBA" id="ARBA00022984"/>
    </source>
</evidence>
<dbReference type="Gene3D" id="3.40.1190.10">
    <property type="entry name" value="Mur-like, catalytic domain"/>
    <property type="match status" value="1"/>
</dbReference>
<sequence>MEIKLLIDRLKIKQVYGHTNREVTHITTDSRQVKKGSIFVASKGNRVDSHNFIEDVINKGVEVIVVERFVEVSDDITVILVNDSLRVASLFAHMLYEYPTNHLTTVGITGTNGKTTIATMLHHLWQHLGLNSSYIGTNGFMLNANHYETKNTTPETVTLTEHIHEAVDFGADVMNFEVSSHGLMIGRLNGVEFDIAIFTNLTQDHLDFHGSMTDYKYAKERLFTGLGQDLSKEKYVILNGDDPVSELYRTSSPYEVITYGLQSHHDIYADHIKESIEGTTFRLMTPTGQYNVTSPYIGLFNVSNLIAAMTACWVKGYSFEQIIQTIDQLERVSGRLEVLDDSLPIQLVIDFAHTPDGLQKVIESVKPLVQNKLIVLTGMQGERDTTKAFDMGRIACLGDVAIYTPDNPVDDDPDYLTGLLKAGATHDNIYEFSDRSRGVEFAIEISEPGDTILLTGKGREPYQIGPGGVKHPYREDEIALNAAYKKYGVMDREN</sequence>
<feature type="binding site" evidence="8">
    <location>
        <position position="151"/>
    </location>
    <ligand>
        <name>UDP-N-acetyl-alpha-D-muramoyl-L-alanyl-D-glutamate</name>
        <dbReference type="ChEBI" id="CHEBI:83900"/>
    </ligand>
</feature>
<dbReference type="Gene3D" id="3.40.1390.10">
    <property type="entry name" value="MurE/MurF, N-terminal domain"/>
    <property type="match status" value="1"/>
</dbReference>
<keyword evidence="6 8" id="KW-0131">Cell cycle</keyword>
<comment type="function">
    <text evidence="8">Catalyzes the addition of an amino acid to the nucleotide precursor UDP-N-acetylmuramoyl-L-alanyl-D-glutamate (UMAG) in the biosynthesis of bacterial cell-wall peptidoglycan.</text>
</comment>
<dbReference type="GO" id="GO:0009252">
    <property type="term" value="P:peptidoglycan biosynthetic process"/>
    <property type="evidence" value="ECO:0007669"/>
    <property type="project" value="UniProtKB-UniRule"/>
</dbReference>
<feature type="binding site" evidence="8">
    <location>
        <position position="30"/>
    </location>
    <ligand>
        <name>UDP-N-acetyl-alpha-D-muramoyl-L-alanyl-D-glutamate</name>
        <dbReference type="ChEBI" id="CHEBI:83900"/>
    </ligand>
</feature>
<feature type="domain" description="Mur ligase N-terminal catalytic" evidence="10">
    <location>
        <begin position="22"/>
        <end position="72"/>
    </location>
</feature>
<dbReference type="Pfam" id="PF08245">
    <property type="entry name" value="Mur_ligase_M"/>
    <property type="match status" value="1"/>
</dbReference>
<accession>A0A3N5CEU4</accession>
<dbReference type="GO" id="GO:0000287">
    <property type="term" value="F:magnesium ion binding"/>
    <property type="evidence" value="ECO:0007669"/>
    <property type="project" value="UniProtKB-UniRule"/>
</dbReference>
<evidence type="ECO:0000256" key="2">
    <source>
        <dbReference type="ARBA" id="ARBA00005898"/>
    </source>
</evidence>
<dbReference type="InterPro" id="IPR004101">
    <property type="entry name" value="Mur_ligase_C"/>
</dbReference>
<protein>
    <recommendedName>
        <fullName evidence="8">UDP-N-acetylmuramyl-tripeptide synthetase</fullName>
        <ecNumber evidence="8">6.3.2.-</ecNumber>
    </recommendedName>
    <alternativeName>
        <fullName evidence="8">UDP-MurNAc-tripeptide synthetase</fullName>
    </alternativeName>
</protein>
<comment type="caution">
    <text evidence="8">Lacks conserved residue(s) required for the propagation of feature annotation.</text>
</comment>
<name>A0A3N5CEU4_9BACL</name>
<keyword evidence="8" id="KW-0963">Cytoplasm</keyword>
<feature type="modified residue" description="N6-carboxylysine" evidence="8">
    <location>
        <position position="219"/>
    </location>
</feature>
<evidence type="ECO:0000256" key="3">
    <source>
        <dbReference type="ARBA" id="ARBA00022618"/>
    </source>
</evidence>
<evidence type="ECO:0000259" key="12">
    <source>
        <dbReference type="Pfam" id="PF08245"/>
    </source>
</evidence>
<comment type="pathway">
    <text evidence="1 8 9">Cell wall biogenesis; peptidoglycan biosynthesis.</text>
</comment>
<keyword evidence="3 8" id="KW-0132">Cell division</keyword>
<dbReference type="HAMAP" id="MF_00208">
    <property type="entry name" value="MurE"/>
    <property type="match status" value="1"/>
</dbReference>
<dbReference type="EMBL" id="RKRK01000002">
    <property type="protein sequence ID" value="RPF57635.1"/>
    <property type="molecule type" value="Genomic_DNA"/>
</dbReference>
<gene>
    <name evidence="8" type="primary">murE</name>
    <name evidence="13" type="ORF">EDD62_0256</name>
</gene>
<dbReference type="Pfam" id="PF02875">
    <property type="entry name" value="Mur_ligase_C"/>
    <property type="match status" value="1"/>
</dbReference>
<dbReference type="NCBIfam" id="NF001126">
    <property type="entry name" value="PRK00139.1-4"/>
    <property type="match status" value="1"/>
</dbReference>
<dbReference type="Pfam" id="PF01225">
    <property type="entry name" value="Mur_ligase"/>
    <property type="match status" value="1"/>
</dbReference>
<evidence type="ECO:0000313" key="13">
    <source>
        <dbReference type="EMBL" id="RPF57635.1"/>
    </source>
</evidence>
<dbReference type="InterPro" id="IPR035911">
    <property type="entry name" value="MurE/MurF_N"/>
</dbReference>
<dbReference type="GO" id="GO:0071555">
    <property type="term" value="P:cell wall organization"/>
    <property type="evidence" value="ECO:0007669"/>
    <property type="project" value="UniProtKB-KW"/>
</dbReference>
<comment type="subcellular location">
    <subcellularLocation>
        <location evidence="8 9">Cytoplasm</location>
    </subcellularLocation>
</comment>
<evidence type="ECO:0000313" key="14">
    <source>
        <dbReference type="Proteomes" id="UP000277108"/>
    </source>
</evidence>
<comment type="caution">
    <text evidence="13">The sequence shown here is derived from an EMBL/GenBank/DDBJ whole genome shotgun (WGS) entry which is preliminary data.</text>
</comment>
<evidence type="ECO:0000256" key="9">
    <source>
        <dbReference type="RuleBase" id="RU004135"/>
    </source>
</evidence>
<reference evidence="13 14" key="1">
    <citation type="submission" date="2018-11" db="EMBL/GenBank/DDBJ databases">
        <title>Genomic Encyclopedia of Type Strains, Phase IV (KMG-IV): sequencing the most valuable type-strain genomes for metagenomic binning, comparative biology and taxonomic classification.</title>
        <authorList>
            <person name="Goeker M."/>
        </authorList>
    </citation>
    <scope>NUCLEOTIDE SEQUENCE [LARGE SCALE GENOMIC DNA]</scope>
    <source>
        <strain evidence="13 14">DSM 29158</strain>
    </source>
</reference>
<dbReference type="InterPro" id="IPR036565">
    <property type="entry name" value="Mur-like_cat_sf"/>
</dbReference>
<dbReference type="GO" id="GO:0016881">
    <property type="term" value="F:acid-amino acid ligase activity"/>
    <property type="evidence" value="ECO:0007669"/>
    <property type="project" value="UniProtKB-UniRule"/>
</dbReference>
<dbReference type="GO" id="GO:0008360">
    <property type="term" value="P:regulation of cell shape"/>
    <property type="evidence" value="ECO:0007669"/>
    <property type="project" value="UniProtKB-KW"/>
</dbReference>
<dbReference type="InterPro" id="IPR013221">
    <property type="entry name" value="Mur_ligase_cen"/>
</dbReference>
<dbReference type="Proteomes" id="UP000277108">
    <property type="component" value="Unassembled WGS sequence"/>
</dbReference>
<feature type="binding site" evidence="8">
    <location>
        <begin position="152"/>
        <end position="153"/>
    </location>
    <ligand>
        <name>UDP-N-acetyl-alpha-D-muramoyl-L-alanyl-D-glutamate</name>
        <dbReference type="ChEBI" id="CHEBI:83900"/>
    </ligand>
</feature>